<dbReference type="GO" id="GO:0042732">
    <property type="term" value="P:D-xylose metabolic process"/>
    <property type="evidence" value="ECO:0007669"/>
    <property type="project" value="InterPro"/>
</dbReference>
<evidence type="ECO:0000256" key="2">
    <source>
        <dbReference type="ARBA" id="ARBA00022793"/>
    </source>
</evidence>
<sequence>MFPGCALIEDDIVEPRKRTLEVIGEADLVYFLPALPAYDDIIKDPQANLWIHSVGLLNTLRSMKDGTTIIFASSSHAYGEAKWGYVWREGDTGNVSTLAPLAVYQEAKRFGEALVWTERKRLKVGIARIFNVFGPWASNDGRVMERFINAALDNKPIEVYGEHDARSYLYVKDLDEGLKKLEDYVGDEGPLCVNLGADEAIENIDLAVKIKELTESQSDINLHPRRRGDLSWRCPDITLAREKLGWKPRHTLTEGLEKTIEWWREIRQG</sequence>
<proteinExistence type="predicted"/>
<dbReference type="EMBL" id="MT144015">
    <property type="protein sequence ID" value="QJA46592.1"/>
    <property type="molecule type" value="Genomic_DNA"/>
</dbReference>
<dbReference type="GO" id="GO:0005737">
    <property type="term" value="C:cytoplasm"/>
    <property type="evidence" value="ECO:0007669"/>
    <property type="project" value="TreeGrafter"/>
</dbReference>
<dbReference type="GO" id="GO:0033320">
    <property type="term" value="P:UDP-D-xylose biosynthetic process"/>
    <property type="evidence" value="ECO:0007669"/>
    <property type="project" value="UniProtKB-UniPathway"/>
</dbReference>
<evidence type="ECO:0000256" key="4">
    <source>
        <dbReference type="ARBA" id="ARBA00023239"/>
    </source>
</evidence>
<evidence type="ECO:0000256" key="1">
    <source>
        <dbReference type="ARBA" id="ARBA00001911"/>
    </source>
</evidence>
<dbReference type="EMBL" id="MT144606">
    <property type="protein sequence ID" value="QJH94796.1"/>
    <property type="molecule type" value="Genomic_DNA"/>
</dbReference>
<dbReference type="GO" id="GO:0070403">
    <property type="term" value="F:NAD+ binding"/>
    <property type="evidence" value="ECO:0007669"/>
    <property type="project" value="InterPro"/>
</dbReference>
<comment type="cofactor">
    <cofactor evidence="1">
        <name>NAD(+)</name>
        <dbReference type="ChEBI" id="CHEBI:57540"/>
    </cofactor>
</comment>
<dbReference type="UniPathway" id="UPA00796">
    <property type="reaction ID" value="UER00771"/>
</dbReference>
<keyword evidence="4" id="KW-0456">Lyase</keyword>
<dbReference type="AlphaFoldDB" id="A0A6H1ZGJ5"/>
<dbReference type="Gene3D" id="3.40.50.720">
    <property type="entry name" value="NAD(P)-binding Rossmann-like Domain"/>
    <property type="match status" value="1"/>
</dbReference>
<dbReference type="SUPFAM" id="SSF51735">
    <property type="entry name" value="NAD(P)-binding Rossmann-fold domains"/>
    <property type="match status" value="1"/>
</dbReference>
<protein>
    <submittedName>
        <fullName evidence="6">Putative GDP-mannose 4,6-dehydratase</fullName>
    </submittedName>
</protein>
<keyword evidence="2" id="KW-0210">Decarboxylase</keyword>
<gene>
    <name evidence="6" type="ORF">TM448A00456_0032</name>
    <name evidence="7" type="ORF">TM448B00301_0038</name>
</gene>
<evidence type="ECO:0000259" key="5">
    <source>
        <dbReference type="Pfam" id="PF01370"/>
    </source>
</evidence>
<dbReference type="PANTHER" id="PTHR43078:SF6">
    <property type="entry name" value="UDP-GLUCURONIC ACID DECARBOXYLASE 1"/>
    <property type="match status" value="1"/>
</dbReference>
<name>A0A6H1ZGJ5_9ZZZZ</name>
<organism evidence="6">
    <name type="scientific">viral metagenome</name>
    <dbReference type="NCBI Taxonomy" id="1070528"/>
    <lineage>
        <taxon>unclassified sequences</taxon>
        <taxon>metagenomes</taxon>
        <taxon>organismal metagenomes</taxon>
    </lineage>
</organism>
<accession>A0A6H1ZGJ5</accession>
<reference evidence="6" key="1">
    <citation type="submission" date="2020-03" db="EMBL/GenBank/DDBJ databases">
        <title>The deep terrestrial virosphere.</title>
        <authorList>
            <person name="Holmfeldt K."/>
            <person name="Nilsson E."/>
            <person name="Simone D."/>
            <person name="Lopez-Fernandez M."/>
            <person name="Wu X."/>
            <person name="de Brujin I."/>
            <person name="Lundin D."/>
            <person name="Andersson A."/>
            <person name="Bertilsson S."/>
            <person name="Dopson M."/>
        </authorList>
    </citation>
    <scope>NUCLEOTIDE SEQUENCE</scope>
    <source>
        <strain evidence="6">TM448A00456</strain>
        <strain evidence="7">TM448B00301</strain>
    </source>
</reference>
<dbReference type="PANTHER" id="PTHR43078">
    <property type="entry name" value="UDP-GLUCURONIC ACID DECARBOXYLASE-RELATED"/>
    <property type="match status" value="1"/>
</dbReference>
<dbReference type="Pfam" id="PF01370">
    <property type="entry name" value="Epimerase"/>
    <property type="match status" value="1"/>
</dbReference>
<evidence type="ECO:0000313" key="6">
    <source>
        <dbReference type="EMBL" id="QJA46592.1"/>
    </source>
</evidence>
<dbReference type="InterPro" id="IPR036291">
    <property type="entry name" value="NAD(P)-bd_dom_sf"/>
</dbReference>
<dbReference type="InterPro" id="IPR044516">
    <property type="entry name" value="UXS-like"/>
</dbReference>
<dbReference type="Gene3D" id="3.90.25.10">
    <property type="entry name" value="UDP-galactose 4-epimerase, domain 1"/>
    <property type="match status" value="1"/>
</dbReference>
<keyword evidence="3" id="KW-0520">NAD</keyword>
<evidence type="ECO:0000313" key="7">
    <source>
        <dbReference type="EMBL" id="QJH94796.1"/>
    </source>
</evidence>
<feature type="domain" description="NAD-dependent epimerase/dehydratase" evidence="5">
    <location>
        <begin position="21"/>
        <end position="178"/>
    </location>
</feature>
<dbReference type="GO" id="GO:0048040">
    <property type="term" value="F:UDP-glucuronate decarboxylase activity"/>
    <property type="evidence" value="ECO:0007669"/>
    <property type="project" value="TreeGrafter"/>
</dbReference>
<dbReference type="InterPro" id="IPR001509">
    <property type="entry name" value="Epimerase_deHydtase"/>
</dbReference>
<evidence type="ECO:0000256" key="3">
    <source>
        <dbReference type="ARBA" id="ARBA00023027"/>
    </source>
</evidence>